<reference evidence="9" key="1">
    <citation type="journal article" date="2014" name="Int. J. Syst. Evol. Microbiol.">
        <title>Complete genome sequence of Corynebacterium casei LMG S-19264T (=DSM 44701T), isolated from a smear-ripened cheese.</title>
        <authorList>
            <consortium name="US DOE Joint Genome Institute (JGI-PGF)"/>
            <person name="Walter F."/>
            <person name="Albersmeier A."/>
            <person name="Kalinowski J."/>
            <person name="Ruckert C."/>
        </authorList>
    </citation>
    <scope>NUCLEOTIDE SEQUENCE</scope>
    <source>
        <strain evidence="9">CGMCC 1.15725</strain>
    </source>
</reference>
<keyword evidence="4" id="KW-1003">Cell membrane</keyword>
<dbReference type="InterPro" id="IPR004763">
    <property type="entry name" value="CusA-like"/>
</dbReference>
<evidence type="ECO:0000256" key="6">
    <source>
        <dbReference type="ARBA" id="ARBA00022989"/>
    </source>
</evidence>
<feature type="transmembrane region" description="Helical" evidence="8">
    <location>
        <begin position="988"/>
        <end position="1014"/>
    </location>
</feature>
<dbReference type="Gene3D" id="3.30.70.1320">
    <property type="entry name" value="Multidrug efflux transporter AcrB pore domain like"/>
    <property type="match status" value="1"/>
</dbReference>
<dbReference type="AlphaFoldDB" id="A0A8J2YRK2"/>
<dbReference type="InterPro" id="IPR001036">
    <property type="entry name" value="Acrflvin-R"/>
</dbReference>
<keyword evidence="7 8" id="KW-0472">Membrane</keyword>
<dbReference type="PANTHER" id="PTHR32063:SF17">
    <property type="entry name" value="CATION EFFLUX SYSTEM PROTEIN"/>
    <property type="match status" value="1"/>
</dbReference>
<dbReference type="GO" id="GO:0042910">
    <property type="term" value="F:xenobiotic transmembrane transporter activity"/>
    <property type="evidence" value="ECO:0007669"/>
    <property type="project" value="TreeGrafter"/>
</dbReference>
<evidence type="ECO:0000256" key="8">
    <source>
        <dbReference type="SAM" id="Phobius"/>
    </source>
</evidence>
<feature type="transmembrane region" description="Helical" evidence="8">
    <location>
        <begin position="911"/>
        <end position="936"/>
    </location>
</feature>
<dbReference type="PRINTS" id="PR00702">
    <property type="entry name" value="ACRIFLAVINRP"/>
</dbReference>
<keyword evidence="5 8" id="KW-0812">Transmembrane</keyword>
<dbReference type="GO" id="GO:0008324">
    <property type="term" value="F:monoatomic cation transmembrane transporter activity"/>
    <property type="evidence" value="ECO:0007669"/>
    <property type="project" value="InterPro"/>
</dbReference>
<comment type="subcellular location">
    <subcellularLocation>
        <location evidence="1">Cell membrane</location>
        <topology evidence="1">Multi-pass membrane protein</topology>
    </subcellularLocation>
</comment>
<feature type="transmembrane region" description="Helical" evidence="8">
    <location>
        <begin position="386"/>
        <end position="409"/>
    </location>
</feature>
<dbReference type="Gene3D" id="3.30.2090.10">
    <property type="entry name" value="Multidrug efflux transporter AcrB TolC docking domain, DN and DC subdomains"/>
    <property type="match status" value="2"/>
</dbReference>
<dbReference type="InterPro" id="IPR027463">
    <property type="entry name" value="AcrB_DN_DC_subdom"/>
</dbReference>
<dbReference type="SUPFAM" id="SSF82866">
    <property type="entry name" value="Multidrug efflux transporter AcrB transmembrane domain"/>
    <property type="match status" value="2"/>
</dbReference>
<evidence type="ECO:0000313" key="10">
    <source>
        <dbReference type="Proteomes" id="UP000646365"/>
    </source>
</evidence>
<sequence length="1037" mass="112574">MISKLVSLCLDKRLVVVMIAVFAAVYGYYSWTQLAVEAYPDIADVTAQVTTQAPGLAAEEIEQQITVPLERALAGTPGLSTMRSSSTFGLSLITMVFRDGAEDYWERERINERIQQVALPPGITPGLDPVTSPIGEIYRYTLESDTKNLMELSEIQRWIVIPALQQVPGITNVDNFGGFTKQFQLELDPKALLRYGLALNDVVTAINANNANAGGSRITRGEQAYVIRGIGMVHSLDDLGNIVVTQANGAPVLVKDVGKLQFSHQEREGILGKDGNPDTIEGICDLLKGENASEVLKGLHAKIAELQKKLDPMGVKIVPYIDRDELVHATVSKVGHTVIEGVGLVFIVLILFLGSPRSAMVVAVTIPMALVAVFAIMNAFKMPANLFSLGSIDFGIIVDGAIVVTEAILRRREDAPKEPLTPYDIKETAQHVIRPIFFATLIIITAYFPLFAFERAEAKLFSPMAYTVGFALFGALLCTLTLIPGLAYMAFRKPRPVFHNKPLIWLQARYQALLGGLLDRPVIAYGLTGLTFAAVVVLGLTVGRDFLPDLDEGALWLQVQLPTGLSLEQASEFAGELRRAIREFPETSYAITQLGRSDDQTDPWTPSHIEAPVGLTPYDTWPHGETKAQFVAKLNERLNQLPGFQVGISQPMIDGVNDMVGGAHSPLVIRVFGPDFKELRRIGNGIVDVLKGIQGTADAAIFQEPPIPQMVVNINRAAAARYGINVQDITNLVQTGVGGSPIGQVYVEDRVYGITVRFPAEARKDPETLGNLTLTAAGGAKVPLAQLASIKLQNGESTIAHEMNERNITVRIDLEDRDLTTYLAEAQQKIGQAVHFDPQKYRLEWAGQFENQRRAEARLVLILALVMGLMLLFLYIGFGLMRQAALVLGVVPLATLGGLIALHVTGETLNVATAVGFIALFGVSVQNGIIMVANLNRVREHEGRLQSAVLAGATERFRPVLMTATVATVGMLPAALATGVGSDVQRGLATVVVGGLVVATLLTLFILPTLYFALERYVERRTVVNPLERPAEEGVDL</sequence>
<feature type="transmembrane region" description="Helical" evidence="8">
    <location>
        <begin position="436"/>
        <end position="453"/>
    </location>
</feature>
<dbReference type="PANTHER" id="PTHR32063">
    <property type="match status" value="1"/>
</dbReference>
<comment type="caution">
    <text evidence="9">The sequence shown here is derived from an EMBL/GenBank/DDBJ whole genome shotgun (WGS) entry which is preliminary data.</text>
</comment>
<evidence type="ECO:0000256" key="1">
    <source>
        <dbReference type="ARBA" id="ARBA00004651"/>
    </source>
</evidence>
<dbReference type="Proteomes" id="UP000646365">
    <property type="component" value="Unassembled WGS sequence"/>
</dbReference>
<keyword evidence="3" id="KW-0813">Transport</keyword>
<proteinExistence type="inferred from homology"/>
<reference evidence="9" key="2">
    <citation type="submission" date="2020-09" db="EMBL/GenBank/DDBJ databases">
        <authorList>
            <person name="Sun Q."/>
            <person name="Zhou Y."/>
        </authorList>
    </citation>
    <scope>NUCLEOTIDE SEQUENCE</scope>
    <source>
        <strain evidence="9">CGMCC 1.15725</strain>
    </source>
</reference>
<dbReference type="GO" id="GO:0005886">
    <property type="term" value="C:plasma membrane"/>
    <property type="evidence" value="ECO:0007669"/>
    <property type="project" value="UniProtKB-SubCell"/>
</dbReference>
<feature type="transmembrane region" description="Helical" evidence="8">
    <location>
        <begin position="360"/>
        <end position="380"/>
    </location>
</feature>
<dbReference type="Gene3D" id="3.30.70.1430">
    <property type="entry name" value="Multidrug efflux transporter AcrB pore domain"/>
    <property type="match status" value="2"/>
</dbReference>
<evidence type="ECO:0000256" key="7">
    <source>
        <dbReference type="ARBA" id="ARBA00023136"/>
    </source>
</evidence>
<dbReference type="Gene3D" id="1.20.1640.10">
    <property type="entry name" value="Multidrug efflux transporter AcrB transmembrane domain"/>
    <property type="match status" value="2"/>
</dbReference>
<dbReference type="Pfam" id="PF00873">
    <property type="entry name" value="ACR_tran"/>
    <property type="match status" value="1"/>
</dbReference>
<evidence type="ECO:0000256" key="3">
    <source>
        <dbReference type="ARBA" id="ARBA00022448"/>
    </source>
</evidence>
<feature type="transmembrane region" description="Helical" evidence="8">
    <location>
        <begin position="334"/>
        <end position="353"/>
    </location>
</feature>
<dbReference type="Gene3D" id="3.30.70.1440">
    <property type="entry name" value="Multidrug efflux transporter AcrB pore domain"/>
    <property type="match status" value="1"/>
</dbReference>
<dbReference type="SUPFAM" id="SSF82714">
    <property type="entry name" value="Multidrug efflux transporter AcrB TolC docking domain, DN and DC subdomains"/>
    <property type="match status" value="2"/>
</dbReference>
<evidence type="ECO:0000256" key="5">
    <source>
        <dbReference type="ARBA" id="ARBA00022692"/>
    </source>
</evidence>
<keyword evidence="10" id="KW-1185">Reference proteome</keyword>
<dbReference type="SUPFAM" id="SSF82693">
    <property type="entry name" value="Multidrug efflux transporter AcrB pore domain, PN1, PN2, PC1 and PC2 subdomains"/>
    <property type="match status" value="3"/>
</dbReference>
<name>A0A8J2YRK2_9PROT</name>
<gene>
    <name evidence="9" type="ORF">GCM10011611_09960</name>
</gene>
<keyword evidence="6 8" id="KW-1133">Transmembrane helix</keyword>
<dbReference type="EMBL" id="BMJQ01000002">
    <property type="protein sequence ID" value="GGF06442.1"/>
    <property type="molecule type" value="Genomic_DNA"/>
</dbReference>
<evidence type="ECO:0000256" key="2">
    <source>
        <dbReference type="ARBA" id="ARBA00010942"/>
    </source>
</evidence>
<feature type="transmembrane region" description="Helical" evidence="8">
    <location>
        <begin position="465"/>
        <end position="491"/>
    </location>
</feature>
<feature type="transmembrane region" description="Helical" evidence="8">
    <location>
        <begin position="522"/>
        <end position="542"/>
    </location>
</feature>
<feature type="transmembrane region" description="Helical" evidence="8">
    <location>
        <begin position="885"/>
        <end position="905"/>
    </location>
</feature>
<organism evidence="9 10">
    <name type="scientific">Aliidongia dinghuensis</name>
    <dbReference type="NCBI Taxonomy" id="1867774"/>
    <lineage>
        <taxon>Bacteria</taxon>
        <taxon>Pseudomonadati</taxon>
        <taxon>Pseudomonadota</taxon>
        <taxon>Alphaproteobacteria</taxon>
        <taxon>Rhodospirillales</taxon>
        <taxon>Dongiaceae</taxon>
        <taxon>Aliidongia</taxon>
    </lineage>
</organism>
<comment type="similarity">
    <text evidence="2">Belongs to the resistance-nodulation-cell division (RND) (TC 2.A.6) family.</text>
</comment>
<feature type="transmembrane region" description="Helical" evidence="8">
    <location>
        <begin position="859"/>
        <end position="878"/>
    </location>
</feature>
<feature type="transmembrane region" description="Helical" evidence="8">
    <location>
        <begin position="12"/>
        <end position="31"/>
    </location>
</feature>
<dbReference type="RefSeq" id="WP_189043113.1">
    <property type="nucleotide sequence ID" value="NZ_BMJQ01000002.1"/>
</dbReference>
<protein>
    <submittedName>
        <fullName evidence="9">Cation efflux system protein</fullName>
    </submittedName>
</protein>
<evidence type="ECO:0000256" key="4">
    <source>
        <dbReference type="ARBA" id="ARBA00022475"/>
    </source>
</evidence>
<accession>A0A8J2YRK2</accession>
<dbReference type="NCBIfam" id="TIGR00914">
    <property type="entry name" value="2A0601"/>
    <property type="match status" value="1"/>
</dbReference>
<feature type="transmembrane region" description="Helical" evidence="8">
    <location>
        <begin position="957"/>
        <end position="976"/>
    </location>
</feature>
<evidence type="ECO:0000313" key="9">
    <source>
        <dbReference type="EMBL" id="GGF06442.1"/>
    </source>
</evidence>